<name>A0AAW2TDG1_9LAMI</name>
<evidence type="ECO:0000256" key="4">
    <source>
        <dbReference type="ARBA" id="ARBA00022829"/>
    </source>
</evidence>
<evidence type="ECO:0000256" key="5">
    <source>
        <dbReference type="ARBA" id="ARBA00023242"/>
    </source>
</evidence>
<protein>
    <submittedName>
        <fullName evidence="8">Sister chromatid cohesion 1 protein 4</fullName>
    </submittedName>
</protein>
<evidence type="ECO:0000256" key="6">
    <source>
        <dbReference type="ARBA" id="ARBA00064543"/>
    </source>
</evidence>
<dbReference type="GO" id="GO:1990414">
    <property type="term" value="P:replication-born double-strand break repair via sister chromatid exchange"/>
    <property type="evidence" value="ECO:0007669"/>
    <property type="project" value="TreeGrafter"/>
</dbReference>
<keyword evidence="5" id="KW-0539">Nucleus</keyword>
<dbReference type="PANTHER" id="PTHR12585">
    <property type="entry name" value="SCC1 / RAD21 FAMILY MEMBER"/>
    <property type="match status" value="1"/>
</dbReference>
<keyword evidence="3" id="KW-0498">Mitosis</keyword>
<comment type="subunit">
    <text evidence="6">Component of the cohesin complex.</text>
</comment>
<dbReference type="InterPro" id="IPR039781">
    <property type="entry name" value="Rad21/Rec8-like"/>
</dbReference>
<feature type="domain" description="Rad21/Rec8-like protein C-terminal eukaryotic" evidence="7">
    <location>
        <begin position="69"/>
        <end position="120"/>
    </location>
</feature>
<comment type="subcellular location">
    <subcellularLocation>
        <location evidence="1">Nucleus</location>
    </subcellularLocation>
</comment>
<keyword evidence="3" id="KW-0132">Cell division</keyword>
<proteinExistence type="inferred from homology"/>
<dbReference type="SUPFAM" id="SSF46785">
    <property type="entry name" value="Winged helix' DNA-binding domain"/>
    <property type="match status" value="1"/>
</dbReference>
<comment type="caution">
    <text evidence="8">The sequence shown here is derived from an EMBL/GenBank/DDBJ whole genome shotgun (WGS) entry which is preliminary data.</text>
</comment>
<dbReference type="InterPro" id="IPR006909">
    <property type="entry name" value="Rad21/Rec8_C_eu"/>
</dbReference>
<dbReference type="Gene3D" id="1.10.10.580">
    <property type="entry name" value="Structural maintenance of chromosome 1. Chain E"/>
    <property type="match status" value="1"/>
</dbReference>
<dbReference type="GO" id="GO:0005634">
    <property type="term" value="C:nucleus"/>
    <property type="evidence" value="ECO:0007669"/>
    <property type="project" value="UniProtKB-SubCell"/>
</dbReference>
<evidence type="ECO:0000256" key="3">
    <source>
        <dbReference type="ARBA" id="ARBA00022776"/>
    </source>
</evidence>
<dbReference type="GO" id="GO:0007062">
    <property type="term" value="P:sister chromatid cohesion"/>
    <property type="evidence" value="ECO:0007669"/>
    <property type="project" value="InterPro"/>
</dbReference>
<dbReference type="FunFam" id="1.10.10.580:FF:000002">
    <property type="entry name" value="Sister chromatid cohesion 1 protein 4"/>
    <property type="match status" value="1"/>
</dbReference>
<dbReference type="InterPro" id="IPR023093">
    <property type="entry name" value="ScpA-like_C"/>
</dbReference>
<reference evidence="8" key="2">
    <citation type="journal article" date="2024" name="Plant">
        <title>Genomic evolution and insights into agronomic trait innovations of Sesamum species.</title>
        <authorList>
            <person name="Miao H."/>
            <person name="Wang L."/>
            <person name="Qu L."/>
            <person name="Liu H."/>
            <person name="Sun Y."/>
            <person name="Le M."/>
            <person name="Wang Q."/>
            <person name="Wei S."/>
            <person name="Zheng Y."/>
            <person name="Lin W."/>
            <person name="Duan Y."/>
            <person name="Cao H."/>
            <person name="Xiong S."/>
            <person name="Wang X."/>
            <person name="Wei L."/>
            <person name="Li C."/>
            <person name="Ma Q."/>
            <person name="Ju M."/>
            <person name="Zhao R."/>
            <person name="Li G."/>
            <person name="Mu C."/>
            <person name="Tian Q."/>
            <person name="Mei H."/>
            <person name="Zhang T."/>
            <person name="Gao T."/>
            <person name="Zhang H."/>
        </authorList>
    </citation>
    <scope>NUCLEOTIDE SEQUENCE</scope>
    <source>
        <strain evidence="8">KEN1</strain>
    </source>
</reference>
<keyword evidence="3" id="KW-0131">Cell cycle</keyword>
<organism evidence="8">
    <name type="scientific">Sesamum latifolium</name>
    <dbReference type="NCBI Taxonomy" id="2727402"/>
    <lineage>
        <taxon>Eukaryota</taxon>
        <taxon>Viridiplantae</taxon>
        <taxon>Streptophyta</taxon>
        <taxon>Embryophyta</taxon>
        <taxon>Tracheophyta</taxon>
        <taxon>Spermatophyta</taxon>
        <taxon>Magnoliopsida</taxon>
        <taxon>eudicotyledons</taxon>
        <taxon>Gunneridae</taxon>
        <taxon>Pentapetalae</taxon>
        <taxon>asterids</taxon>
        <taxon>lamiids</taxon>
        <taxon>Lamiales</taxon>
        <taxon>Pedaliaceae</taxon>
        <taxon>Sesamum</taxon>
    </lineage>
</organism>
<dbReference type="GO" id="GO:0003682">
    <property type="term" value="F:chromatin binding"/>
    <property type="evidence" value="ECO:0007669"/>
    <property type="project" value="TreeGrafter"/>
</dbReference>
<evidence type="ECO:0000259" key="7">
    <source>
        <dbReference type="Pfam" id="PF04824"/>
    </source>
</evidence>
<dbReference type="Pfam" id="PF04824">
    <property type="entry name" value="Rad21_Rec8"/>
    <property type="match status" value="1"/>
</dbReference>
<evidence type="ECO:0000256" key="2">
    <source>
        <dbReference type="ARBA" id="ARBA00009870"/>
    </source>
</evidence>
<evidence type="ECO:0000313" key="8">
    <source>
        <dbReference type="EMBL" id="KAL0402593.1"/>
    </source>
</evidence>
<reference evidence="8" key="1">
    <citation type="submission" date="2020-06" db="EMBL/GenBank/DDBJ databases">
        <authorList>
            <person name="Li T."/>
            <person name="Hu X."/>
            <person name="Zhang T."/>
            <person name="Song X."/>
            <person name="Zhang H."/>
            <person name="Dai N."/>
            <person name="Sheng W."/>
            <person name="Hou X."/>
            <person name="Wei L."/>
        </authorList>
    </citation>
    <scope>NUCLEOTIDE SEQUENCE</scope>
    <source>
        <strain evidence="8">KEN1</strain>
        <tissue evidence="8">Leaf</tissue>
    </source>
</reference>
<dbReference type="PANTHER" id="PTHR12585:SF69">
    <property type="entry name" value="FI11703P"/>
    <property type="match status" value="1"/>
</dbReference>
<dbReference type="EMBL" id="JACGWN010000015">
    <property type="protein sequence ID" value="KAL0402593.1"/>
    <property type="molecule type" value="Genomic_DNA"/>
</dbReference>
<sequence length="125" mass="14549">MGLCRLDLYVFELSEFLNVDDDELTEIADDMDDAEETRYTENSGWSSRTRAVSKYLQSAFAKEAECGRKSLSLDNLLTGKSRKEASRMFFETLVLKTRDYIHVEQQNPFDDITIKPRTRLMKSDF</sequence>
<evidence type="ECO:0000256" key="1">
    <source>
        <dbReference type="ARBA" id="ARBA00004123"/>
    </source>
</evidence>
<dbReference type="InterPro" id="IPR036390">
    <property type="entry name" value="WH_DNA-bd_sf"/>
</dbReference>
<keyword evidence="4" id="KW-0159">Chromosome partition</keyword>
<comment type="similarity">
    <text evidence="2">Belongs to the rad21 family.</text>
</comment>
<dbReference type="GO" id="GO:0007059">
    <property type="term" value="P:chromosome segregation"/>
    <property type="evidence" value="ECO:0007669"/>
    <property type="project" value="UniProtKB-KW"/>
</dbReference>
<accession>A0AAW2TDG1</accession>
<dbReference type="AlphaFoldDB" id="A0AAW2TDG1"/>
<dbReference type="GO" id="GO:0008278">
    <property type="term" value="C:cohesin complex"/>
    <property type="evidence" value="ECO:0007669"/>
    <property type="project" value="InterPro"/>
</dbReference>
<gene>
    <name evidence="8" type="ORF">Slati_4289200</name>
</gene>